<dbReference type="AlphaFoldDB" id="A0A839ZYE0"/>
<dbReference type="GO" id="GO:0008830">
    <property type="term" value="F:dTDP-4-dehydrorhamnose 3,5-epimerase activity"/>
    <property type="evidence" value="ECO:0007669"/>
    <property type="project" value="UniProtKB-EC"/>
</dbReference>
<feature type="active site" description="Proton acceptor" evidence="8">
    <location>
        <position position="62"/>
    </location>
</feature>
<sequence>MKFTATEIEGLVIVDLEPASDERGSFARLHCPQEFAAAGHPFLPTQTSLSRNLKAGTLRGMHYEAAPREEAKLVRATRGAIFDVALDLRPASPTYRRWVGTELTADNGRALLIGKGMAHGFITLADDTDVIYQIDQIFEPGHGRGVRWNDPAFAIDWPATPLVISQRDAGYPDFAV</sequence>
<dbReference type="CDD" id="cd00438">
    <property type="entry name" value="cupin_RmlC"/>
    <property type="match status" value="1"/>
</dbReference>
<dbReference type="GO" id="GO:0019305">
    <property type="term" value="P:dTDP-rhamnose biosynthetic process"/>
    <property type="evidence" value="ECO:0007669"/>
    <property type="project" value="TreeGrafter"/>
</dbReference>
<evidence type="ECO:0000256" key="9">
    <source>
        <dbReference type="PIRSR" id="PIRSR600888-3"/>
    </source>
</evidence>
<dbReference type="EC" id="5.1.3.13" evidence="3"/>
<name>A0A839ZYE0_9CAUL</name>
<organism evidence="10 11">
    <name type="scientific">Phenylobacterium haematophilum</name>
    <dbReference type="NCBI Taxonomy" id="98513"/>
    <lineage>
        <taxon>Bacteria</taxon>
        <taxon>Pseudomonadati</taxon>
        <taxon>Pseudomonadota</taxon>
        <taxon>Alphaproteobacteria</taxon>
        <taxon>Caulobacterales</taxon>
        <taxon>Caulobacteraceae</taxon>
        <taxon>Phenylobacterium</taxon>
    </lineage>
</organism>
<keyword evidence="11" id="KW-1185">Reference proteome</keyword>
<gene>
    <name evidence="10" type="ORF">GGQ61_002293</name>
</gene>
<evidence type="ECO:0000256" key="8">
    <source>
        <dbReference type="PIRSR" id="PIRSR600888-1"/>
    </source>
</evidence>
<evidence type="ECO:0000256" key="4">
    <source>
        <dbReference type="ARBA" id="ARBA00019595"/>
    </source>
</evidence>
<comment type="caution">
    <text evidence="10">The sequence shown here is derived from an EMBL/GenBank/DDBJ whole genome shotgun (WGS) entry which is preliminary data.</text>
</comment>
<protein>
    <recommendedName>
        <fullName evidence="4">dTDP-4-dehydrorhamnose 3,5-epimerase</fullName>
        <ecNumber evidence="3">5.1.3.13</ecNumber>
    </recommendedName>
    <alternativeName>
        <fullName evidence="6">Thymidine diphospho-4-keto-rhamnose 3,5-epimerase</fullName>
    </alternativeName>
    <alternativeName>
        <fullName evidence="5">dTDP-4-keto-6-deoxyglucose 3,5-epimerase</fullName>
    </alternativeName>
    <alternativeName>
        <fullName evidence="7">dTDP-6-deoxy-D-xylo-4-hexulose 3,5-epimerase</fullName>
    </alternativeName>
</protein>
<accession>A0A839ZYE0</accession>
<evidence type="ECO:0000256" key="7">
    <source>
        <dbReference type="ARBA" id="ARBA00033311"/>
    </source>
</evidence>
<dbReference type="RefSeq" id="WP_183772655.1">
    <property type="nucleotide sequence ID" value="NZ_JACIDK010000003.1"/>
</dbReference>
<feature type="active site" description="Proton donor" evidence="8">
    <location>
        <position position="132"/>
    </location>
</feature>
<dbReference type="GO" id="GO:0000271">
    <property type="term" value="P:polysaccharide biosynthetic process"/>
    <property type="evidence" value="ECO:0007669"/>
    <property type="project" value="TreeGrafter"/>
</dbReference>
<dbReference type="GO" id="GO:0005829">
    <property type="term" value="C:cytosol"/>
    <property type="evidence" value="ECO:0007669"/>
    <property type="project" value="TreeGrafter"/>
</dbReference>
<dbReference type="PANTHER" id="PTHR21047:SF2">
    <property type="entry name" value="THYMIDINE DIPHOSPHO-4-KETO-RHAMNOSE 3,5-EPIMERASE"/>
    <property type="match status" value="1"/>
</dbReference>
<dbReference type="SUPFAM" id="SSF51182">
    <property type="entry name" value="RmlC-like cupins"/>
    <property type="match status" value="1"/>
</dbReference>
<dbReference type="PANTHER" id="PTHR21047">
    <property type="entry name" value="DTDP-6-DEOXY-D-GLUCOSE-3,5 EPIMERASE"/>
    <property type="match status" value="1"/>
</dbReference>
<evidence type="ECO:0000313" key="11">
    <source>
        <dbReference type="Proteomes" id="UP000530564"/>
    </source>
</evidence>
<dbReference type="Proteomes" id="UP000530564">
    <property type="component" value="Unassembled WGS sequence"/>
</dbReference>
<dbReference type="Pfam" id="PF00908">
    <property type="entry name" value="dTDP_sugar_isom"/>
    <property type="match status" value="1"/>
</dbReference>
<evidence type="ECO:0000256" key="3">
    <source>
        <dbReference type="ARBA" id="ARBA00012098"/>
    </source>
</evidence>
<evidence type="ECO:0000256" key="6">
    <source>
        <dbReference type="ARBA" id="ARBA00031424"/>
    </source>
</evidence>
<dbReference type="InterPro" id="IPR011051">
    <property type="entry name" value="RmlC_Cupin_sf"/>
</dbReference>
<evidence type="ECO:0000256" key="5">
    <source>
        <dbReference type="ARBA" id="ARBA00029758"/>
    </source>
</evidence>
<comment type="catalytic activity">
    <reaction evidence="1">
        <text>dTDP-4-dehydro-6-deoxy-alpha-D-glucose = dTDP-4-dehydro-beta-L-rhamnose</text>
        <dbReference type="Rhea" id="RHEA:16969"/>
        <dbReference type="ChEBI" id="CHEBI:57649"/>
        <dbReference type="ChEBI" id="CHEBI:62830"/>
        <dbReference type="EC" id="5.1.3.13"/>
    </reaction>
</comment>
<keyword evidence="10" id="KW-0413">Isomerase</keyword>
<dbReference type="InterPro" id="IPR000888">
    <property type="entry name" value="RmlC-like"/>
</dbReference>
<dbReference type="Gene3D" id="2.60.120.10">
    <property type="entry name" value="Jelly Rolls"/>
    <property type="match status" value="1"/>
</dbReference>
<dbReference type="InterPro" id="IPR014710">
    <property type="entry name" value="RmlC-like_jellyroll"/>
</dbReference>
<reference evidence="10 11" key="1">
    <citation type="submission" date="2020-08" db="EMBL/GenBank/DDBJ databases">
        <title>Genomic Encyclopedia of Type Strains, Phase IV (KMG-IV): sequencing the most valuable type-strain genomes for metagenomic binning, comparative biology and taxonomic classification.</title>
        <authorList>
            <person name="Goeker M."/>
        </authorList>
    </citation>
    <scope>NUCLEOTIDE SEQUENCE [LARGE SCALE GENOMIC DNA]</scope>
    <source>
        <strain evidence="10 11">DSM 21793</strain>
    </source>
</reference>
<comment type="function">
    <text evidence="2">Catalyzes the epimerization of the C3' and C5'positions of dTDP-6-deoxy-D-xylo-4-hexulose, forming dTDP-6-deoxy-L-lyxo-4-hexulose.</text>
</comment>
<feature type="site" description="Participates in a stacking interaction with the thymidine ring of dTDP-4-oxo-6-deoxyglucose" evidence="9">
    <location>
        <position position="138"/>
    </location>
</feature>
<evidence type="ECO:0000313" key="10">
    <source>
        <dbReference type="EMBL" id="MBB3891565.1"/>
    </source>
</evidence>
<evidence type="ECO:0000256" key="1">
    <source>
        <dbReference type="ARBA" id="ARBA00001298"/>
    </source>
</evidence>
<proteinExistence type="predicted"/>
<dbReference type="EMBL" id="JACIDK010000003">
    <property type="protein sequence ID" value="MBB3891565.1"/>
    <property type="molecule type" value="Genomic_DNA"/>
</dbReference>
<evidence type="ECO:0000256" key="2">
    <source>
        <dbReference type="ARBA" id="ARBA00001997"/>
    </source>
</evidence>